<name>A0AAQ3XGD1_PASNO</name>
<accession>A0AAQ3XGD1</accession>
<evidence type="ECO:0000259" key="1">
    <source>
        <dbReference type="Pfam" id="PF13952"/>
    </source>
</evidence>
<dbReference type="AlphaFoldDB" id="A0AAQ3XGD1"/>
<dbReference type="Pfam" id="PF13960">
    <property type="entry name" value="DUF4218"/>
    <property type="match status" value="1"/>
</dbReference>
<protein>
    <recommendedName>
        <fullName evidence="5">DUF4218 domain-containing protein</fullName>
    </recommendedName>
</protein>
<dbReference type="Proteomes" id="UP001341281">
    <property type="component" value="Chromosome 10"/>
</dbReference>
<reference evidence="3 4" key="1">
    <citation type="submission" date="2024-02" db="EMBL/GenBank/DDBJ databases">
        <title>High-quality chromosome-scale genome assembly of Pensacola bahiagrass (Paspalum notatum Flugge var. saurae).</title>
        <authorList>
            <person name="Vega J.M."/>
            <person name="Podio M."/>
            <person name="Orjuela J."/>
            <person name="Siena L.A."/>
            <person name="Pessino S.C."/>
            <person name="Combes M.C."/>
            <person name="Mariac C."/>
            <person name="Albertini E."/>
            <person name="Pupilli F."/>
            <person name="Ortiz J.P.A."/>
            <person name="Leblanc O."/>
        </authorList>
    </citation>
    <scope>NUCLEOTIDE SEQUENCE [LARGE SCALE GENOMIC DNA]</scope>
    <source>
        <strain evidence="3">R1</strain>
        <tissue evidence="3">Leaf</tissue>
    </source>
</reference>
<dbReference type="InterPro" id="IPR025312">
    <property type="entry name" value="DUF4216"/>
</dbReference>
<keyword evidence="4" id="KW-1185">Reference proteome</keyword>
<feature type="domain" description="DUF4218" evidence="2">
    <location>
        <begin position="1"/>
        <end position="97"/>
    </location>
</feature>
<dbReference type="Pfam" id="PF13952">
    <property type="entry name" value="DUF4216"/>
    <property type="match status" value="1"/>
</dbReference>
<evidence type="ECO:0000313" key="3">
    <source>
        <dbReference type="EMBL" id="WVZ97105.1"/>
    </source>
</evidence>
<dbReference type="PANTHER" id="PTHR48258:SF3">
    <property type="entry name" value="FK506-BINDING PROTEIN 4-LIKE ISOFORM X1"/>
    <property type="match status" value="1"/>
</dbReference>
<gene>
    <name evidence="3" type="ORF">U9M48_042663</name>
</gene>
<evidence type="ECO:0000259" key="2">
    <source>
        <dbReference type="Pfam" id="PF13960"/>
    </source>
</evidence>
<evidence type="ECO:0000313" key="4">
    <source>
        <dbReference type="Proteomes" id="UP001341281"/>
    </source>
</evidence>
<dbReference type="PANTHER" id="PTHR48258">
    <property type="entry name" value="DUF4218 DOMAIN-CONTAINING PROTEIN-RELATED"/>
    <property type="match status" value="1"/>
</dbReference>
<dbReference type="Pfam" id="PF03004">
    <property type="entry name" value="Transposase_24"/>
    <property type="match status" value="1"/>
</dbReference>
<proteinExistence type="predicted"/>
<evidence type="ECO:0008006" key="5">
    <source>
        <dbReference type="Google" id="ProtNLM"/>
    </source>
</evidence>
<dbReference type="InterPro" id="IPR004252">
    <property type="entry name" value="Probable_transposase_24"/>
</dbReference>
<sequence>MKKFEKEIPILVCKLEMVFSPSFMNVMQHLLVHFAWEALIAGPVQYRWIPIERGLKKLKATVHNKARVEGCIVESFALIEISHFSSNNSHTYVTAKNYSRYDVNGYRFRTTKLEKSRPLAATINSGVMTSAYDANDKLVNYYGVLQNIVELVFSGPKELKVVFFECDWFNPRNGTRVDKYGMVEVKHSSRLPSRINSVVLANQAEQVYYLPYPHPSLKAWWVAFKVNPQLRYRLENEDDMEVLRSVRRHFCRAAKKVIDDAFYNAQISAVCQYYKRIKGKNMSKEKGANQIYLTEQQYLQVSVDWIVKDVEAWRWLAKKWSTPEWIASSKSHRENRGKAGPGHRFGADGHYSLARRMEHESGVPPSFMDVFVRSHRGPDPTNPEVLCTEVAREKMMAYGEEMTQRHGPDFDWRQAEIDAEALHASGGGRRHGRYAFGIGVVDYDQSISDRIRHLGVLAPQGQLEIPRHRRRLMQHERRLDIIARLGPDVNLPPFCPPQMSPQQGSTAYLRGGRWYHRAPSHLQGGRWYPRAPKHLRGGWHRRALSQLRGGWHRRALSHLLVGWHRRAPTGFSATSGMDDTPGLPTTFGVDASCCTTLQPVDAITSLAIWITWFGLTPSWPNSRCGRA</sequence>
<dbReference type="InterPro" id="IPR025452">
    <property type="entry name" value="DUF4218"/>
</dbReference>
<dbReference type="EMBL" id="CP144754">
    <property type="protein sequence ID" value="WVZ97105.1"/>
    <property type="molecule type" value="Genomic_DNA"/>
</dbReference>
<feature type="domain" description="DUF4216" evidence="1">
    <location>
        <begin position="157"/>
        <end position="222"/>
    </location>
</feature>
<organism evidence="3 4">
    <name type="scientific">Paspalum notatum var. saurae</name>
    <dbReference type="NCBI Taxonomy" id="547442"/>
    <lineage>
        <taxon>Eukaryota</taxon>
        <taxon>Viridiplantae</taxon>
        <taxon>Streptophyta</taxon>
        <taxon>Embryophyta</taxon>
        <taxon>Tracheophyta</taxon>
        <taxon>Spermatophyta</taxon>
        <taxon>Magnoliopsida</taxon>
        <taxon>Liliopsida</taxon>
        <taxon>Poales</taxon>
        <taxon>Poaceae</taxon>
        <taxon>PACMAD clade</taxon>
        <taxon>Panicoideae</taxon>
        <taxon>Andropogonodae</taxon>
        <taxon>Paspaleae</taxon>
        <taxon>Paspalinae</taxon>
        <taxon>Paspalum</taxon>
    </lineage>
</organism>